<comment type="function">
    <text evidence="1">Catalyzes the cleavage of 5-oxoproline to form L-glutamate coupled to the hydrolysis of ATP to ADP and inorganic phosphate.</text>
</comment>
<sequence length="252" mass="27092">MPSSGTILLNCDMGESFGVWTLGQDEAVMPFIDQANLACGFHAGDPLSIQCSVALAVEHGVRIGAHPAYPDLVGFGRRHLSCSPAEVQALVLYQIGALDAFCRAAGTEVAYVKPHGALYNDLVSDDALLKAVLEACAAYRSGLPLMVLAQIDNRRERKLAEALGVPLLFEAFADRAYQADGHLLSRRLPGAVHHDSQRILSQALAIARGQSFPDCHGNRLHLKADSLCVHGDNPEALEVLRRLRLALDGRPA</sequence>
<keyword evidence="1" id="KW-0378">Hydrolase</keyword>
<keyword evidence="1" id="KW-0067">ATP-binding</keyword>
<keyword evidence="3" id="KW-1185">Reference proteome</keyword>
<dbReference type="SUPFAM" id="SSF88713">
    <property type="entry name" value="Glycoside hydrolase/deacetylase"/>
    <property type="match status" value="1"/>
</dbReference>
<accession>A0A562I0F5</accession>
<proteinExistence type="inferred from homology"/>
<dbReference type="GO" id="GO:0017168">
    <property type="term" value="F:5-oxoprolinase (ATP-hydrolyzing) activity"/>
    <property type="evidence" value="ECO:0007669"/>
    <property type="project" value="UniProtKB-UniRule"/>
</dbReference>
<dbReference type="EMBL" id="VLKG01000010">
    <property type="protein sequence ID" value="TWH64306.1"/>
    <property type="molecule type" value="Genomic_DNA"/>
</dbReference>
<dbReference type="Pfam" id="PF03746">
    <property type="entry name" value="LamB_YcsF"/>
    <property type="match status" value="1"/>
</dbReference>
<dbReference type="InterPro" id="IPR005501">
    <property type="entry name" value="LamB/YcsF/PxpA-like"/>
</dbReference>
<dbReference type="HAMAP" id="MF_00691">
    <property type="entry name" value="PxpA"/>
    <property type="match status" value="1"/>
</dbReference>
<dbReference type="EC" id="3.5.2.9" evidence="1"/>
<organism evidence="2 3">
    <name type="scientific">Azomonas agilis</name>
    <dbReference type="NCBI Taxonomy" id="116849"/>
    <lineage>
        <taxon>Bacteria</taxon>
        <taxon>Pseudomonadati</taxon>
        <taxon>Pseudomonadota</taxon>
        <taxon>Gammaproteobacteria</taxon>
        <taxon>Pseudomonadales</taxon>
        <taxon>Pseudomonadaceae</taxon>
        <taxon>Azomonas</taxon>
    </lineage>
</organism>
<dbReference type="GO" id="GO:0005524">
    <property type="term" value="F:ATP binding"/>
    <property type="evidence" value="ECO:0007669"/>
    <property type="project" value="UniProtKB-UniRule"/>
</dbReference>
<reference evidence="2 3" key="1">
    <citation type="submission" date="2019-07" db="EMBL/GenBank/DDBJ databases">
        <title>Genomic Encyclopedia of Type Strains, Phase I: the one thousand microbial genomes (KMG-I) project.</title>
        <authorList>
            <person name="Kyrpides N."/>
        </authorList>
    </citation>
    <scope>NUCLEOTIDE SEQUENCE [LARGE SCALE GENOMIC DNA]</scope>
    <source>
        <strain evidence="2 3">DSM 375</strain>
    </source>
</reference>
<evidence type="ECO:0000313" key="3">
    <source>
        <dbReference type="Proteomes" id="UP000319627"/>
    </source>
</evidence>
<dbReference type="AlphaFoldDB" id="A0A562I0F5"/>
<evidence type="ECO:0000256" key="1">
    <source>
        <dbReference type="HAMAP-Rule" id="MF_00691"/>
    </source>
</evidence>
<dbReference type="PANTHER" id="PTHR30292:SF0">
    <property type="entry name" value="5-OXOPROLINASE SUBUNIT A"/>
    <property type="match status" value="1"/>
</dbReference>
<keyword evidence="1" id="KW-0547">Nucleotide-binding</keyword>
<comment type="caution">
    <text evidence="2">The sequence shown here is derived from an EMBL/GenBank/DDBJ whole genome shotgun (WGS) entry which is preliminary data.</text>
</comment>
<dbReference type="Gene3D" id="3.20.20.370">
    <property type="entry name" value="Glycoside hydrolase/deacetylase"/>
    <property type="match status" value="1"/>
</dbReference>
<evidence type="ECO:0000313" key="2">
    <source>
        <dbReference type="EMBL" id="TWH64306.1"/>
    </source>
</evidence>
<protein>
    <recommendedName>
        <fullName evidence="1">5-oxoprolinase subunit A</fullName>
        <shortName evidence="1">5-OPase subunit A</shortName>
        <ecNumber evidence="1">3.5.2.9</ecNumber>
    </recommendedName>
    <alternativeName>
        <fullName evidence="1">5-oxoprolinase (ATP-hydrolyzing) subunit A</fullName>
    </alternativeName>
</protein>
<dbReference type="OrthoDB" id="9773478at2"/>
<dbReference type="CDD" id="cd10787">
    <property type="entry name" value="LamB_YcsF_like"/>
    <property type="match status" value="1"/>
</dbReference>
<dbReference type="PANTHER" id="PTHR30292">
    <property type="entry name" value="UNCHARACTERIZED PROTEIN YBGL-RELATED"/>
    <property type="match status" value="1"/>
</dbReference>
<dbReference type="GO" id="GO:0005975">
    <property type="term" value="P:carbohydrate metabolic process"/>
    <property type="evidence" value="ECO:0007669"/>
    <property type="project" value="InterPro"/>
</dbReference>
<comment type="subunit">
    <text evidence="1">Forms a complex composed of PxpA, PxpB and PxpC.</text>
</comment>
<dbReference type="NCBIfam" id="NF003814">
    <property type="entry name" value="PRK05406.1-3"/>
    <property type="match status" value="1"/>
</dbReference>
<dbReference type="Proteomes" id="UP000319627">
    <property type="component" value="Unassembled WGS sequence"/>
</dbReference>
<dbReference type="NCBIfam" id="NF003816">
    <property type="entry name" value="PRK05406.1-5"/>
    <property type="match status" value="1"/>
</dbReference>
<comment type="similarity">
    <text evidence="1">Belongs to the LamB/PxpA family.</text>
</comment>
<comment type="catalytic activity">
    <reaction evidence="1">
        <text>5-oxo-L-proline + ATP + 2 H2O = L-glutamate + ADP + phosphate + H(+)</text>
        <dbReference type="Rhea" id="RHEA:10348"/>
        <dbReference type="ChEBI" id="CHEBI:15377"/>
        <dbReference type="ChEBI" id="CHEBI:15378"/>
        <dbReference type="ChEBI" id="CHEBI:29985"/>
        <dbReference type="ChEBI" id="CHEBI:30616"/>
        <dbReference type="ChEBI" id="CHEBI:43474"/>
        <dbReference type="ChEBI" id="CHEBI:58402"/>
        <dbReference type="ChEBI" id="CHEBI:456216"/>
        <dbReference type="EC" id="3.5.2.9"/>
    </reaction>
</comment>
<gene>
    <name evidence="1" type="primary">pxpA</name>
    <name evidence="2" type="ORF">LX59_02509</name>
</gene>
<dbReference type="InterPro" id="IPR011330">
    <property type="entry name" value="Glyco_hydro/deAcase_b/a-brl"/>
</dbReference>
<name>A0A562I0F5_9GAMM</name>